<name>F2L2X2_THEU7</name>
<feature type="transmembrane region" description="Helical" evidence="1">
    <location>
        <begin position="167"/>
        <end position="187"/>
    </location>
</feature>
<organism evidence="3 4">
    <name type="scientific">Thermoproteus uzoniensis (strain 768-20)</name>
    <dbReference type="NCBI Taxonomy" id="999630"/>
    <lineage>
        <taxon>Archaea</taxon>
        <taxon>Thermoproteota</taxon>
        <taxon>Thermoprotei</taxon>
        <taxon>Thermoproteales</taxon>
        <taxon>Thermoproteaceae</taxon>
        <taxon>Thermoproteus</taxon>
    </lineage>
</organism>
<reference evidence="3 4" key="1">
    <citation type="journal article" date="2011" name="J. Bacteriol.">
        <title>Complete genome sequence of the thermoacidophilic crenarchaeon Thermoproteus uzoniensis 768-20.</title>
        <authorList>
            <person name="Mardanov A.V."/>
            <person name="Gumerov V.M."/>
            <person name="Beletsky A.V."/>
            <person name="Prokofeva M.I."/>
            <person name="Bonch-Osmolovskaya E.A."/>
            <person name="Ravin N.V."/>
            <person name="Skryabin K.G."/>
        </authorList>
    </citation>
    <scope>NUCLEOTIDE SEQUENCE [LARGE SCALE GENOMIC DNA]</scope>
    <source>
        <strain evidence="3 4">768-20</strain>
    </source>
</reference>
<keyword evidence="1" id="KW-0472">Membrane</keyword>
<sequence length="268" mass="28001">MWLGVALATAASVLWAIGPFLYKTGATESALDDLFSIALAATLSAIPLAALGLNLSPQAWLYGAAFSIFGPVLGTYVYLLSLRYAEVGLANLVSYAYIVLVPALAAPFEGISGRYIAASSLAMAGLYLIMKARRGSAKGFALALLSAVFYAVSFLALGAATTSVDPWSFTFVRALVLFLATGALEAVRRRRPRISPRIFTAGVLSYGIGGPLFILSTYYIGVAVPTILTALSPALTQAITYWKLGERLDARSGAGFALVLAGVVLASA</sequence>
<dbReference type="InterPro" id="IPR037185">
    <property type="entry name" value="EmrE-like"/>
</dbReference>
<dbReference type="GeneID" id="10359959"/>
<accession>F2L2X2</accession>
<reference key="2">
    <citation type="submission" date="2011-03" db="EMBL/GenBank/DDBJ databases">
        <title>Complete genome sequence of the thermoacidophilic crenarchaeon Thermoproteus uzoniensis 768-20.</title>
        <authorList>
            <person name="Mardanov A.V."/>
            <person name="Gumerov V.M."/>
            <person name="Beletsky A.V."/>
            <person name="Prokofeva M.I."/>
            <person name="Bonch-Osmolovskaya E.A."/>
            <person name="Ravin N.V."/>
            <person name="Skryabin K.G."/>
        </authorList>
    </citation>
    <scope>NUCLEOTIDE SEQUENCE</scope>
    <source>
        <strain>768-20</strain>
    </source>
</reference>
<dbReference type="Gene3D" id="1.10.3730.20">
    <property type="match status" value="1"/>
</dbReference>
<gene>
    <name evidence="3" type="ordered locus">TUZN_0414</name>
</gene>
<dbReference type="RefSeq" id="WP_013679246.1">
    <property type="nucleotide sequence ID" value="NC_015315.1"/>
</dbReference>
<dbReference type="STRING" id="999630.TUZN_0414"/>
<evidence type="ECO:0000313" key="4">
    <source>
        <dbReference type="Proteomes" id="UP000008138"/>
    </source>
</evidence>
<dbReference type="OrthoDB" id="28457at2157"/>
<feature type="transmembrane region" description="Helical" evidence="1">
    <location>
        <begin position="111"/>
        <end position="129"/>
    </location>
</feature>
<dbReference type="Proteomes" id="UP000008138">
    <property type="component" value="Chromosome"/>
</dbReference>
<dbReference type="SUPFAM" id="SSF103481">
    <property type="entry name" value="Multidrug resistance efflux transporter EmrE"/>
    <property type="match status" value="2"/>
</dbReference>
<feature type="transmembrane region" description="Helical" evidence="1">
    <location>
        <begin position="87"/>
        <end position="105"/>
    </location>
</feature>
<dbReference type="KEGG" id="tuz:TUZN_0414"/>
<feature type="transmembrane region" description="Helical" evidence="1">
    <location>
        <begin position="199"/>
        <end position="220"/>
    </location>
</feature>
<protein>
    <recommendedName>
        <fullName evidence="2">EamA domain-containing protein</fullName>
    </recommendedName>
</protein>
<dbReference type="Pfam" id="PF00892">
    <property type="entry name" value="EamA"/>
    <property type="match status" value="2"/>
</dbReference>
<proteinExistence type="predicted"/>
<feature type="transmembrane region" description="Helical" evidence="1">
    <location>
        <begin position="141"/>
        <end position="161"/>
    </location>
</feature>
<feature type="domain" description="EamA" evidence="2">
    <location>
        <begin position="138"/>
        <end position="267"/>
    </location>
</feature>
<dbReference type="EMBL" id="CP002590">
    <property type="protein sequence ID" value="AEA11910.1"/>
    <property type="molecule type" value="Genomic_DNA"/>
</dbReference>
<keyword evidence="1" id="KW-1133">Transmembrane helix</keyword>
<keyword evidence="1" id="KW-0812">Transmembrane</keyword>
<dbReference type="HOGENOM" id="CLU_992562_0_0_2"/>
<feature type="transmembrane region" description="Helical" evidence="1">
    <location>
        <begin position="6"/>
        <end position="22"/>
    </location>
</feature>
<dbReference type="eggNOG" id="arCOG00272">
    <property type="taxonomic scope" value="Archaea"/>
</dbReference>
<evidence type="ECO:0000259" key="2">
    <source>
        <dbReference type="Pfam" id="PF00892"/>
    </source>
</evidence>
<dbReference type="InterPro" id="IPR000620">
    <property type="entry name" value="EamA_dom"/>
</dbReference>
<feature type="domain" description="EamA" evidence="2">
    <location>
        <begin position="3"/>
        <end position="130"/>
    </location>
</feature>
<dbReference type="GO" id="GO:0016020">
    <property type="term" value="C:membrane"/>
    <property type="evidence" value="ECO:0007669"/>
    <property type="project" value="InterPro"/>
</dbReference>
<keyword evidence="4" id="KW-1185">Reference proteome</keyword>
<evidence type="ECO:0000256" key="1">
    <source>
        <dbReference type="SAM" id="Phobius"/>
    </source>
</evidence>
<feature type="transmembrane region" description="Helical" evidence="1">
    <location>
        <begin position="34"/>
        <end position="53"/>
    </location>
</feature>
<feature type="transmembrane region" description="Helical" evidence="1">
    <location>
        <begin position="59"/>
        <end position="80"/>
    </location>
</feature>
<evidence type="ECO:0000313" key="3">
    <source>
        <dbReference type="EMBL" id="AEA11910.1"/>
    </source>
</evidence>
<dbReference type="AlphaFoldDB" id="F2L2X2"/>